<evidence type="ECO:0000259" key="5">
    <source>
        <dbReference type="Pfam" id="PF16925"/>
    </source>
</evidence>
<dbReference type="SUPFAM" id="SSF46689">
    <property type="entry name" value="Homeodomain-like"/>
    <property type="match status" value="1"/>
</dbReference>
<reference evidence="6 7" key="1">
    <citation type="submission" date="2014-05" db="EMBL/GenBank/DDBJ databases">
        <title>Draft genome sequence of Amycolatopsis rifamycinica DSM 46095.</title>
        <authorList>
            <person name="Lal R."/>
            <person name="Saxena A."/>
            <person name="Kumari R."/>
            <person name="Mukherjee U."/>
            <person name="Singh P."/>
            <person name="Sangwan N."/>
            <person name="Mahato N.K."/>
        </authorList>
    </citation>
    <scope>NUCLEOTIDE SEQUENCE [LARGE SCALE GENOMIC DNA]</scope>
    <source>
        <strain evidence="6 7">DSM 46095</strain>
    </source>
</reference>
<dbReference type="PANTHER" id="PTHR47506">
    <property type="entry name" value="TRANSCRIPTIONAL REGULATORY PROTEIN"/>
    <property type="match status" value="1"/>
</dbReference>
<dbReference type="InterPro" id="IPR001647">
    <property type="entry name" value="HTH_TetR"/>
</dbReference>
<evidence type="ECO:0000313" key="6">
    <source>
        <dbReference type="EMBL" id="KDN16256.1"/>
    </source>
</evidence>
<dbReference type="EMBL" id="JMQI01000083">
    <property type="protein sequence ID" value="KDN16256.1"/>
    <property type="molecule type" value="Genomic_DNA"/>
</dbReference>
<evidence type="ECO:0000256" key="2">
    <source>
        <dbReference type="ARBA" id="ARBA00023125"/>
    </source>
</evidence>
<keyword evidence="3" id="KW-0804">Transcription</keyword>
<dbReference type="GO" id="GO:0003677">
    <property type="term" value="F:DNA binding"/>
    <property type="evidence" value="ECO:0007669"/>
    <property type="project" value="UniProtKB-KW"/>
</dbReference>
<dbReference type="SUPFAM" id="SSF48498">
    <property type="entry name" value="Tetracyclin repressor-like, C-terminal domain"/>
    <property type="match status" value="1"/>
</dbReference>
<dbReference type="InterPro" id="IPR036271">
    <property type="entry name" value="Tet_transcr_reg_TetR-rel_C_sf"/>
</dbReference>
<gene>
    <name evidence="6" type="ORF">DV20_42625</name>
</gene>
<keyword evidence="7" id="KW-1185">Reference proteome</keyword>
<evidence type="ECO:0000259" key="4">
    <source>
        <dbReference type="Pfam" id="PF00440"/>
    </source>
</evidence>
<name>A0A066TMB8_9PSEU</name>
<evidence type="ECO:0000256" key="1">
    <source>
        <dbReference type="ARBA" id="ARBA00023015"/>
    </source>
</evidence>
<dbReference type="Gene3D" id="1.10.357.10">
    <property type="entry name" value="Tetracycline Repressor, domain 2"/>
    <property type="match status" value="1"/>
</dbReference>
<dbReference type="Gene3D" id="1.10.10.60">
    <property type="entry name" value="Homeodomain-like"/>
    <property type="match status" value="1"/>
</dbReference>
<dbReference type="RefSeq" id="WP_051736354.1">
    <property type="nucleotide sequence ID" value="NZ_JMQI01000083.1"/>
</dbReference>
<dbReference type="STRING" id="287986.DV20_42625"/>
<evidence type="ECO:0000313" key="7">
    <source>
        <dbReference type="Proteomes" id="UP000027345"/>
    </source>
</evidence>
<feature type="domain" description="HTH tetR-type" evidence="4">
    <location>
        <begin position="18"/>
        <end position="62"/>
    </location>
</feature>
<evidence type="ECO:0000256" key="3">
    <source>
        <dbReference type="ARBA" id="ARBA00023163"/>
    </source>
</evidence>
<proteinExistence type="predicted"/>
<dbReference type="OrthoDB" id="326421at2"/>
<sequence>MPVDGRIARGDATRRLVLRRAVDVASVDGLEGLSLGRLAAELELSKSGVFALFGSKEELQLATIDAAWEIFRSHVVAPARAEAPGLPRLRAVCEKWLDYSEQRVFPGGCFFFNVGAEFDARPGRVHDAVAAASGAFAAFLRETAEEAVALGHLRADAEVLAFELHALGRAANADAVLDGGTRPYALARRAIRARLGLAGPGSAGRPGA</sequence>
<organism evidence="6 7">
    <name type="scientific">Amycolatopsis rifamycinica</name>
    <dbReference type="NCBI Taxonomy" id="287986"/>
    <lineage>
        <taxon>Bacteria</taxon>
        <taxon>Bacillati</taxon>
        <taxon>Actinomycetota</taxon>
        <taxon>Actinomycetes</taxon>
        <taxon>Pseudonocardiales</taxon>
        <taxon>Pseudonocardiaceae</taxon>
        <taxon>Amycolatopsis</taxon>
    </lineage>
</organism>
<keyword evidence="1" id="KW-0805">Transcription regulation</keyword>
<dbReference type="AlphaFoldDB" id="A0A066TMB8"/>
<dbReference type="Pfam" id="PF16925">
    <property type="entry name" value="TetR_C_13"/>
    <property type="match status" value="1"/>
</dbReference>
<dbReference type="InterPro" id="IPR011075">
    <property type="entry name" value="TetR_C"/>
</dbReference>
<dbReference type="eggNOG" id="COG1309">
    <property type="taxonomic scope" value="Bacteria"/>
</dbReference>
<dbReference type="Pfam" id="PF00440">
    <property type="entry name" value="TetR_N"/>
    <property type="match status" value="1"/>
</dbReference>
<feature type="domain" description="Tetracyclin repressor-like C-terminal" evidence="5">
    <location>
        <begin position="85"/>
        <end position="191"/>
    </location>
</feature>
<comment type="caution">
    <text evidence="6">The sequence shown here is derived from an EMBL/GenBank/DDBJ whole genome shotgun (WGS) entry which is preliminary data.</text>
</comment>
<keyword evidence="2" id="KW-0238">DNA-binding</keyword>
<dbReference type="Proteomes" id="UP000027345">
    <property type="component" value="Unassembled WGS sequence"/>
</dbReference>
<dbReference type="PANTHER" id="PTHR47506:SF6">
    <property type="entry name" value="HTH-TYPE TRANSCRIPTIONAL REPRESSOR NEMR"/>
    <property type="match status" value="1"/>
</dbReference>
<accession>A0A066TMB8</accession>
<dbReference type="InterPro" id="IPR009057">
    <property type="entry name" value="Homeodomain-like_sf"/>
</dbReference>
<protein>
    <submittedName>
        <fullName evidence="6">TetR family transcriptional regulator</fullName>
    </submittedName>
</protein>